<dbReference type="InterPro" id="IPR006179">
    <property type="entry name" value="5_nucleotidase/apyrase"/>
</dbReference>
<dbReference type="EC" id="3.1.3.5" evidence="3"/>
<dbReference type="OrthoDB" id="1016457at2"/>
<dbReference type="Gene3D" id="3.60.21.10">
    <property type="match status" value="1"/>
</dbReference>
<keyword evidence="1" id="KW-0732">Signal</keyword>
<feature type="domain" description="5'-Nucleotidase C-terminal" evidence="2">
    <location>
        <begin position="402"/>
        <end position="543"/>
    </location>
</feature>
<sequence length="579" mass="60424">MPKARGPGNSSPRRKHGIAAGVAAVISAAALTLTSAPTALAAPDIHPRNQPSDDVELRLLSFGDLRDALRPPEGDAGSLVQSDNSRVEAGGAGHLAAFLDQLRRQAPRSLLYSAGGNIGFDNDSASRAFRMFSGEPTIDVLNSWDIAASAVGAPELAEGLPELLRKAQGGCHPDHGCQLNEEFAGANFPLLGANLVDDENEPVTLPFSINHVDDIPVGAIGVLMRDAATGAAEAGATGDDMRIEDELEAIERTAEVLEFFGVKAITLLLYGDAGPRAEEGPNGCGLSDGPAYQLAADASPNVDVIFSAGGPDAFNCTVRDPAGVERPFIRAASNGRTVSVADIVINRTTGEVLRDRTSAFNQVVTRNVPPDQETEDIIARAEERASEIGGRELGEISGEALSERTDAGESAAGRILADAAQLAAAGAADSQATLLPPSALPEDLAESITYGDAFSAPRSAMLVTLTLTGAQLQETLEQQFRDGGDVVLQPSEDLTYVFDPDASPGARVIDLQINGEAVQATDTYRITVTDRIAVGGYGFTALSSGTDRVASTTTSKAFTDYISTRSPVAVPEQERIALR</sequence>
<dbReference type="GO" id="GO:0009166">
    <property type="term" value="P:nucleotide catabolic process"/>
    <property type="evidence" value="ECO:0007669"/>
    <property type="project" value="InterPro"/>
</dbReference>
<evidence type="ECO:0000256" key="1">
    <source>
        <dbReference type="SAM" id="SignalP"/>
    </source>
</evidence>
<feature type="chain" id="PRO_5032861382" evidence="1">
    <location>
        <begin position="42"/>
        <end position="579"/>
    </location>
</feature>
<accession>A0A839RNF6</accession>
<dbReference type="RefSeq" id="WP_064441390.1">
    <property type="nucleotide sequence ID" value="NZ_BDDI01000013.1"/>
</dbReference>
<dbReference type="GO" id="GO:0008768">
    <property type="term" value="F:UDP-sugar diphosphatase activity"/>
    <property type="evidence" value="ECO:0007669"/>
    <property type="project" value="TreeGrafter"/>
</dbReference>
<dbReference type="EMBL" id="JACHWS010000002">
    <property type="protein sequence ID" value="MBB3037917.1"/>
    <property type="molecule type" value="Genomic_DNA"/>
</dbReference>
<dbReference type="AlphaFoldDB" id="A0A839RNF6"/>
<comment type="caution">
    <text evidence="3">The sequence shown here is derived from an EMBL/GenBank/DDBJ whole genome shotgun (WGS) entry which is preliminary data.</text>
</comment>
<dbReference type="Proteomes" id="UP000567922">
    <property type="component" value="Unassembled WGS sequence"/>
</dbReference>
<dbReference type="Pfam" id="PF02872">
    <property type="entry name" value="5_nucleotid_C"/>
    <property type="match status" value="1"/>
</dbReference>
<reference evidence="3 4" key="1">
    <citation type="submission" date="2020-08" db="EMBL/GenBank/DDBJ databases">
        <title>Sequencing the genomes of 1000 actinobacteria strains.</title>
        <authorList>
            <person name="Klenk H.-P."/>
        </authorList>
    </citation>
    <scope>NUCLEOTIDE SEQUENCE [LARGE SCALE GENOMIC DNA]</scope>
    <source>
        <strain evidence="3 4">DSM 45258</strain>
    </source>
</reference>
<name>A0A839RNF6_9ACTN</name>
<dbReference type="PANTHER" id="PTHR11575">
    <property type="entry name" value="5'-NUCLEOTIDASE-RELATED"/>
    <property type="match status" value="1"/>
</dbReference>
<organism evidence="3 4">
    <name type="scientific">Hoyosella altamirensis</name>
    <dbReference type="NCBI Taxonomy" id="616997"/>
    <lineage>
        <taxon>Bacteria</taxon>
        <taxon>Bacillati</taxon>
        <taxon>Actinomycetota</taxon>
        <taxon>Actinomycetes</taxon>
        <taxon>Mycobacteriales</taxon>
        <taxon>Hoyosellaceae</taxon>
        <taxon>Hoyosella</taxon>
    </lineage>
</organism>
<dbReference type="GO" id="GO:0008253">
    <property type="term" value="F:5'-nucleotidase activity"/>
    <property type="evidence" value="ECO:0007669"/>
    <property type="project" value="UniProtKB-EC"/>
</dbReference>
<evidence type="ECO:0000313" key="3">
    <source>
        <dbReference type="EMBL" id="MBB3037917.1"/>
    </source>
</evidence>
<keyword evidence="3" id="KW-0378">Hydrolase</keyword>
<dbReference type="GO" id="GO:0030288">
    <property type="term" value="C:outer membrane-bounded periplasmic space"/>
    <property type="evidence" value="ECO:0007669"/>
    <property type="project" value="TreeGrafter"/>
</dbReference>
<dbReference type="InterPro" id="IPR036907">
    <property type="entry name" value="5'-Nucleotdase_C_sf"/>
</dbReference>
<protein>
    <submittedName>
        <fullName evidence="3">5'-nucleotidase</fullName>
        <ecNumber evidence="3">3.1.3.5</ecNumber>
    </submittedName>
</protein>
<dbReference type="Gene3D" id="3.90.780.10">
    <property type="entry name" value="5'-Nucleotidase, C-terminal domain"/>
    <property type="match status" value="1"/>
</dbReference>
<gene>
    <name evidence="3" type="ORF">FHU29_002366</name>
</gene>
<dbReference type="InterPro" id="IPR029052">
    <property type="entry name" value="Metallo-depent_PP-like"/>
</dbReference>
<dbReference type="PANTHER" id="PTHR11575:SF24">
    <property type="entry name" value="5'-NUCLEOTIDASE"/>
    <property type="match status" value="1"/>
</dbReference>
<dbReference type="SUPFAM" id="SSF56300">
    <property type="entry name" value="Metallo-dependent phosphatases"/>
    <property type="match status" value="1"/>
</dbReference>
<dbReference type="SUPFAM" id="SSF55816">
    <property type="entry name" value="5'-nucleotidase (syn. UDP-sugar hydrolase), C-terminal domain"/>
    <property type="match status" value="1"/>
</dbReference>
<evidence type="ECO:0000313" key="4">
    <source>
        <dbReference type="Proteomes" id="UP000567922"/>
    </source>
</evidence>
<proteinExistence type="predicted"/>
<feature type="signal peptide" evidence="1">
    <location>
        <begin position="1"/>
        <end position="41"/>
    </location>
</feature>
<keyword evidence="4" id="KW-1185">Reference proteome</keyword>
<evidence type="ECO:0000259" key="2">
    <source>
        <dbReference type="Pfam" id="PF02872"/>
    </source>
</evidence>
<dbReference type="InterPro" id="IPR008334">
    <property type="entry name" value="5'-Nucleotdase_C"/>
</dbReference>